<protein>
    <submittedName>
        <fullName evidence="1">Uncharacterized protein</fullName>
    </submittedName>
</protein>
<dbReference type="RefSeq" id="WP_192375115.1">
    <property type="nucleotide sequence ID" value="NZ_CAJHIV010000001.1"/>
</dbReference>
<proteinExistence type="predicted"/>
<comment type="caution">
    <text evidence="1">The sequence shown here is derived from an EMBL/GenBank/DDBJ whole genome shotgun (WGS) entry which is preliminary data.</text>
</comment>
<evidence type="ECO:0000313" key="1">
    <source>
        <dbReference type="EMBL" id="MBD9356789.1"/>
    </source>
</evidence>
<keyword evidence="2" id="KW-1185">Reference proteome</keyword>
<evidence type="ECO:0000313" key="2">
    <source>
        <dbReference type="Proteomes" id="UP000652176"/>
    </source>
</evidence>
<name>A0ABR9D0Y2_9GAMM</name>
<accession>A0ABR9D0Y2</accession>
<organism evidence="1 2">
    <name type="scientific">Methylomonas albis</name>
    <dbReference type="NCBI Taxonomy" id="1854563"/>
    <lineage>
        <taxon>Bacteria</taxon>
        <taxon>Pseudomonadati</taxon>
        <taxon>Pseudomonadota</taxon>
        <taxon>Gammaproteobacteria</taxon>
        <taxon>Methylococcales</taxon>
        <taxon>Methylococcaceae</taxon>
        <taxon>Methylomonas</taxon>
    </lineage>
</organism>
<dbReference type="Proteomes" id="UP000652176">
    <property type="component" value="Unassembled WGS sequence"/>
</dbReference>
<reference evidence="1 2" key="1">
    <citation type="submission" date="2020-09" db="EMBL/GenBank/DDBJ databases">
        <title>Methylomonas albis sp. nov. and Methylomonas fluvii sp. nov.: Two cold-adapted methanotrophs from the River Elbe and an amended description of Methylovulum psychrotolerans strain Eb1.</title>
        <authorList>
            <person name="Bussmann I.K."/>
            <person name="Klings K.-W."/>
            <person name="Warnstedt J."/>
            <person name="Hoppert M."/>
            <person name="Saborowski A."/>
            <person name="Horn F."/>
            <person name="Liebner S."/>
        </authorList>
    </citation>
    <scope>NUCLEOTIDE SEQUENCE [LARGE SCALE GENOMIC DNA]</scope>
    <source>
        <strain evidence="1 2">EbA</strain>
    </source>
</reference>
<gene>
    <name evidence="1" type="ORF">IE877_13000</name>
</gene>
<sequence>MMHSDCQPGSKYSVETASGPIGERVAMLQHEAGKYKGANLPAAVTCLQEAAELMRQHPSNYPLDRWLCLPVVLQKAGLFDVAIAEFHRLLNEVEERVKNEAPRQRPAIRQKFAHLNYFQIYEKMSLACERQKLVNQAQQYAVLAEQHYQVFMDMSVEAGHYRSRHEHPTTDHKPSA</sequence>
<dbReference type="EMBL" id="JACXSS010000001">
    <property type="protein sequence ID" value="MBD9356789.1"/>
    <property type="molecule type" value="Genomic_DNA"/>
</dbReference>